<organism evidence="2 4">
    <name type="scientific">Natronobacterium gregoryi (strain ATCC 43098 / DSM 3393 / CCM 3738 / CIP 104747 / IAM 13177 / JCM 8860 / NBRC 102187 / NCIMB 2189 / SP2)</name>
    <dbReference type="NCBI Taxonomy" id="797304"/>
    <lineage>
        <taxon>Archaea</taxon>
        <taxon>Methanobacteriati</taxon>
        <taxon>Methanobacteriota</taxon>
        <taxon>Stenosarchaea group</taxon>
        <taxon>Halobacteria</taxon>
        <taxon>Halobacteriales</taxon>
        <taxon>Natrialbaceae</taxon>
        <taxon>Natronobacterium</taxon>
    </lineage>
</organism>
<evidence type="ECO:0000313" key="2">
    <source>
        <dbReference type="EMBL" id="ELY72561.1"/>
    </source>
</evidence>
<comment type="caution">
    <text evidence="2">The sequence shown here is derived from an EMBL/GenBank/DDBJ whole genome shotgun (WGS) entry which is preliminary data.</text>
</comment>
<sequence>MPRINVTVDDEQKDRWDSHVEEDPTVSSLSEMVRTAVERYITSDDSSPEGLNNAVDEDMMELLESIDSRTANLENSLDKLHRRTVHDDEIEDIVRLHTEQLPDIVTMQLLLKNLHSGSEPIEAEDIDTYYDEPSDELVDIAKLQEERRKRLNERLE</sequence>
<dbReference type="Proteomes" id="UP000011613">
    <property type="component" value="Unassembled WGS sequence"/>
</dbReference>
<evidence type="ECO:0000256" key="1">
    <source>
        <dbReference type="SAM" id="MobiDB-lite"/>
    </source>
</evidence>
<dbReference type="AlphaFoldDB" id="L9YFU4"/>
<proteinExistence type="predicted"/>
<evidence type="ECO:0000313" key="3">
    <source>
        <dbReference type="EMBL" id="PLK19803.1"/>
    </source>
</evidence>
<reference evidence="2 4" key="1">
    <citation type="journal article" date="2014" name="PLoS Genet.">
        <title>Phylogenetically driven sequencing of extremely halophilic archaea reveals strategies for static and dynamic osmo-response.</title>
        <authorList>
            <person name="Becker E.A."/>
            <person name="Seitzer P.M."/>
            <person name="Tritt A."/>
            <person name="Larsen D."/>
            <person name="Krusor M."/>
            <person name="Yao A.I."/>
            <person name="Wu D."/>
            <person name="Madern D."/>
            <person name="Eisen J.A."/>
            <person name="Darling A.E."/>
            <person name="Facciotti M.T."/>
        </authorList>
    </citation>
    <scope>NUCLEOTIDE SEQUENCE [LARGE SCALE GENOMIC DNA]</scope>
    <source>
        <strain evidence="2 4">SP2</strain>
    </source>
</reference>
<dbReference type="EMBL" id="AOIC01000025">
    <property type="protein sequence ID" value="ELY72561.1"/>
    <property type="molecule type" value="Genomic_DNA"/>
</dbReference>
<accession>L9YFU4</accession>
<dbReference type="EMBL" id="PKKI01000039">
    <property type="protein sequence ID" value="PLK19803.1"/>
    <property type="molecule type" value="Genomic_DNA"/>
</dbReference>
<evidence type="ECO:0000313" key="5">
    <source>
        <dbReference type="Proteomes" id="UP000234484"/>
    </source>
</evidence>
<reference evidence="3 5" key="2">
    <citation type="submission" date="2017-12" db="EMBL/GenBank/DDBJ databases">
        <title>The characterization of oligonucleotides binding to NgAgo.</title>
        <authorList>
            <person name="Jiang L."/>
            <person name="He B."/>
            <person name="Kang J."/>
            <person name="Yu M."/>
            <person name="Li N."/>
            <person name="Fang Y."/>
            <person name="Tang Z."/>
            <person name="Wu P."/>
            <person name="Yao P."/>
            <person name="Huang J."/>
        </authorList>
    </citation>
    <scope>NUCLEOTIDE SEQUENCE [LARGE SCALE GENOMIC DNA]</scope>
    <source>
        <strain evidence="3 5">SP2</strain>
        <tissue evidence="3">Freeze-dried powder thallus</tissue>
    </source>
</reference>
<name>L9YFU4_NATGS</name>
<gene>
    <name evidence="2" type="ORF">C490_03193</name>
    <name evidence="3" type="ORF">CYV19_12910</name>
</gene>
<protein>
    <submittedName>
        <fullName evidence="2">Uncharacterized protein</fullName>
    </submittedName>
</protein>
<dbReference type="Proteomes" id="UP000234484">
    <property type="component" value="Unassembled WGS sequence"/>
</dbReference>
<feature type="region of interest" description="Disordered" evidence="1">
    <location>
        <begin position="1"/>
        <end position="28"/>
    </location>
</feature>
<feature type="compositionally biased region" description="Basic and acidic residues" evidence="1">
    <location>
        <begin position="10"/>
        <end position="22"/>
    </location>
</feature>
<evidence type="ECO:0000313" key="4">
    <source>
        <dbReference type="Proteomes" id="UP000011613"/>
    </source>
</evidence>